<dbReference type="AlphaFoldDB" id="A0A0U1RJ63"/>
<dbReference type="InterPro" id="IPR046373">
    <property type="entry name" value="Acyl-CoA_Oxase/DH_mid-dom_sf"/>
</dbReference>
<dbReference type="InterPro" id="IPR037069">
    <property type="entry name" value="AcylCoA_DH/ox_N_sf"/>
</dbReference>
<dbReference type="Pfam" id="PF00441">
    <property type="entry name" value="Acyl-CoA_dh_1"/>
    <property type="match status" value="1"/>
</dbReference>
<dbReference type="Gene3D" id="1.10.540.10">
    <property type="entry name" value="Acyl-CoA dehydrogenase/oxidase, N-terminal domain"/>
    <property type="match status" value="1"/>
</dbReference>
<comment type="similarity">
    <text evidence="2">Belongs to the acyl-CoA dehydrogenase family.</text>
</comment>
<dbReference type="InterPro" id="IPR013786">
    <property type="entry name" value="AcylCoA_DH/ox_N"/>
</dbReference>
<dbReference type="InterPro" id="IPR009075">
    <property type="entry name" value="AcylCo_DH/oxidase_C"/>
</dbReference>
<dbReference type="GO" id="GO:0033539">
    <property type="term" value="P:fatty acid beta-oxidation using acyl-CoA dehydrogenase"/>
    <property type="evidence" value="ECO:0007669"/>
    <property type="project" value="TreeGrafter"/>
</dbReference>
<dbReference type="HOGENOM" id="CLU_528673_0_0_4"/>
<sequence length="517" mass="58460">MPSERSADCCPAHFVVKFRKSTLNCGRRFDRPPINGNRQRKPMIHTEPSAQPSTMDTAAFLKHIESAFRRIFADGIDLMRYLPEDKWLALKQAGLLLPFLDKKYGGRKGSQFEIQEVLRIAGHYGVPVTLRTGIEGALVLQPLQEFGDEAQIAQGLDMVFKGEGGGLGVTEPETSGAAIAREMQSYYEYTDGQTIYVNAAKYWQGNSQSDFLLVAAKERKNGKLAKVIDLLLVPKTYIRCETLASEGLRAVRYAVNRIDAEMPATAVMKLSQSDAAGLRAFQNIFIRSRLQLIGMTHGIMEYTLENLERYVRNDIRFVDYERREIRRRHQVSEILYRYVCHSVSPVAPVAHQLMEANIVKTLATEYTYAAAQMLQKLLGAKGFERGHTAGNIAIDIRPFTIFEGPNDMLYAEIYDQFVRATAEEKEAGMKLDKNQTLLDRLQTDARFAAVARDYTLPEDIRSFLQEHTLTDACALQKVFIGKIIARLFVFVQAEHEDTAAFLLNDIRKDILDCRYCG</sequence>
<evidence type="ECO:0000256" key="3">
    <source>
        <dbReference type="ARBA" id="ARBA00022630"/>
    </source>
</evidence>
<dbReference type="InterPro" id="IPR009100">
    <property type="entry name" value="AcylCoA_DH/oxidase_NM_dom_sf"/>
</dbReference>
<keyword evidence="5" id="KW-0560">Oxidoreductase</keyword>
<gene>
    <name evidence="8" type="ordered locus">NMA1490</name>
</gene>
<dbReference type="Pfam" id="PF02771">
    <property type="entry name" value="Acyl-CoA_dh_N"/>
    <property type="match status" value="1"/>
</dbReference>
<dbReference type="GO" id="GO:0003995">
    <property type="term" value="F:acyl-CoA dehydrogenase activity"/>
    <property type="evidence" value="ECO:0007669"/>
    <property type="project" value="TreeGrafter"/>
</dbReference>
<evidence type="ECO:0000256" key="4">
    <source>
        <dbReference type="ARBA" id="ARBA00022827"/>
    </source>
</evidence>
<feature type="domain" description="Acyl-CoA dehydrogenase/oxidase N-terminal" evidence="7">
    <location>
        <begin position="77"/>
        <end position="163"/>
    </location>
</feature>
<evidence type="ECO:0000256" key="5">
    <source>
        <dbReference type="ARBA" id="ARBA00023002"/>
    </source>
</evidence>
<dbReference type="Gene3D" id="2.40.110.10">
    <property type="entry name" value="Butyryl-CoA Dehydrogenase, subunit A, domain 2"/>
    <property type="match status" value="1"/>
</dbReference>
<reference evidence="8 9" key="1">
    <citation type="journal article" date="2000" name="Nature">
        <title>Complete DNA sequence of a serogroup A strain of Neisseria meningitidis Z2491.</title>
        <authorList>
            <person name="Parkhill J."/>
            <person name="Achtman M."/>
            <person name="James K.D."/>
            <person name="Bentley S.D."/>
            <person name="Churcher C."/>
            <person name="Klee S.R."/>
            <person name="Morelli G."/>
            <person name="Basham D."/>
            <person name="Brown D."/>
            <person name="Chillingworth T."/>
            <person name="Davies R.M."/>
            <person name="Davis P."/>
            <person name="Devlin K."/>
            <person name="Feltwell T."/>
            <person name="Hamlin N."/>
            <person name="Holroyd S."/>
            <person name="Jagels K."/>
            <person name="Leather S."/>
            <person name="Moule S."/>
            <person name="Mungall K."/>
            <person name="Quail M.A."/>
            <person name="Rajandream M.A."/>
            <person name="Rutherford K.M."/>
            <person name="Simmonds M."/>
            <person name="Skelton J."/>
            <person name="Whitehead S."/>
            <person name="Spratt B.G."/>
            <person name="Barrell B.G."/>
        </authorList>
    </citation>
    <scope>NUCLEOTIDE SEQUENCE [LARGE SCALE GENOMIC DNA]</scope>
    <source>
        <strain evidence="9">DSM 15465 / Z2491</strain>
    </source>
</reference>
<name>A0A0U1RJ63_NEIMA</name>
<dbReference type="KEGG" id="nma:NMA1490"/>
<evidence type="ECO:0000259" key="7">
    <source>
        <dbReference type="Pfam" id="PF02771"/>
    </source>
</evidence>
<dbReference type="SUPFAM" id="SSF47203">
    <property type="entry name" value="Acyl-CoA dehydrogenase C-terminal domain-like"/>
    <property type="match status" value="1"/>
</dbReference>
<dbReference type="GO" id="GO:0050660">
    <property type="term" value="F:flavin adenine dinucleotide binding"/>
    <property type="evidence" value="ECO:0007669"/>
    <property type="project" value="InterPro"/>
</dbReference>
<dbReference type="InterPro" id="IPR050741">
    <property type="entry name" value="Acyl-CoA_dehydrogenase"/>
</dbReference>
<feature type="domain" description="Acyl-CoA dehydrogenase/oxidase C-terminal" evidence="6">
    <location>
        <begin position="276"/>
        <end position="413"/>
    </location>
</feature>
<dbReference type="GO" id="GO:0005737">
    <property type="term" value="C:cytoplasm"/>
    <property type="evidence" value="ECO:0007669"/>
    <property type="project" value="TreeGrafter"/>
</dbReference>
<dbReference type="EMBL" id="AL157959">
    <property type="protein sequence ID" value="CAM08642.1"/>
    <property type="molecule type" value="Genomic_DNA"/>
</dbReference>
<protein>
    <submittedName>
        <fullName evidence="8">Oxidoreductase</fullName>
    </submittedName>
</protein>
<keyword evidence="3" id="KW-0285">Flavoprotein</keyword>
<dbReference type="Gene3D" id="1.20.140.10">
    <property type="entry name" value="Butyryl-CoA Dehydrogenase, subunit A, domain 3"/>
    <property type="match status" value="1"/>
</dbReference>
<dbReference type="PANTHER" id="PTHR48083:SF31">
    <property type="entry name" value="ACYL-COA DEHYDROGENASE FADE10-RELATED"/>
    <property type="match status" value="1"/>
</dbReference>
<dbReference type="PANTHER" id="PTHR48083">
    <property type="entry name" value="MEDIUM-CHAIN SPECIFIC ACYL-COA DEHYDROGENASE, MITOCHONDRIAL-RELATED"/>
    <property type="match status" value="1"/>
</dbReference>
<proteinExistence type="inferred from homology"/>
<dbReference type="InterPro" id="IPR036250">
    <property type="entry name" value="AcylCo_DH-like_C"/>
</dbReference>
<evidence type="ECO:0000313" key="9">
    <source>
        <dbReference type="Proteomes" id="UP000000626"/>
    </source>
</evidence>
<comment type="cofactor">
    <cofactor evidence="1">
        <name>FAD</name>
        <dbReference type="ChEBI" id="CHEBI:57692"/>
    </cofactor>
</comment>
<evidence type="ECO:0000256" key="1">
    <source>
        <dbReference type="ARBA" id="ARBA00001974"/>
    </source>
</evidence>
<dbReference type="Proteomes" id="UP000000626">
    <property type="component" value="Chromosome"/>
</dbReference>
<dbReference type="EnsemblBacteria" id="CAM08642">
    <property type="protein sequence ID" value="CAM08642"/>
    <property type="gene ID" value="NMA1490"/>
</dbReference>
<organism evidence="8 9">
    <name type="scientific">Neisseria meningitidis serogroup A / serotype 4A (strain DSM 15465 / Z2491)</name>
    <dbReference type="NCBI Taxonomy" id="122587"/>
    <lineage>
        <taxon>Bacteria</taxon>
        <taxon>Pseudomonadati</taxon>
        <taxon>Pseudomonadota</taxon>
        <taxon>Betaproteobacteria</taxon>
        <taxon>Neisseriales</taxon>
        <taxon>Neisseriaceae</taxon>
        <taxon>Neisseria</taxon>
    </lineage>
</organism>
<keyword evidence="4" id="KW-0274">FAD</keyword>
<dbReference type="SUPFAM" id="SSF56645">
    <property type="entry name" value="Acyl-CoA dehydrogenase NM domain-like"/>
    <property type="match status" value="1"/>
</dbReference>
<evidence type="ECO:0000259" key="6">
    <source>
        <dbReference type="Pfam" id="PF00441"/>
    </source>
</evidence>
<evidence type="ECO:0000256" key="2">
    <source>
        <dbReference type="ARBA" id="ARBA00009347"/>
    </source>
</evidence>
<evidence type="ECO:0000313" key="8">
    <source>
        <dbReference type="EMBL" id="CAM08642.1"/>
    </source>
</evidence>
<accession>A0A0U1RJ63</accession>